<evidence type="ECO:0000259" key="1">
    <source>
        <dbReference type="Pfam" id="PF04233"/>
    </source>
</evidence>
<reference evidence="2" key="1">
    <citation type="journal article" date="2021" name="Proc. Natl. Acad. Sci. U.S.A.">
        <title>A Catalog of Tens of Thousands of Viruses from Human Metagenomes Reveals Hidden Associations with Chronic Diseases.</title>
        <authorList>
            <person name="Tisza M.J."/>
            <person name="Buck C.B."/>
        </authorList>
    </citation>
    <scope>NUCLEOTIDE SEQUENCE</scope>
    <source>
        <strain evidence="2">CtwV53</strain>
    </source>
</reference>
<proteinExistence type="predicted"/>
<name>A0A8S5MS72_9CAUD</name>
<dbReference type="InterPro" id="IPR006528">
    <property type="entry name" value="Phage_head_morphogenesis_dom"/>
</dbReference>
<accession>A0A8S5MS72</accession>
<protein>
    <submittedName>
        <fullName evidence="2">Minor capsid protein</fullName>
    </submittedName>
</protein>
<dbReference type="EMBL" id="BK014975">
    <property type="protein sequence ID" value="DAD85150.1"/>
    <property type="molecule type" value="Genomic_DNA"/>
</dbReference>
<evidence type="ECO:0000313" key="2">
    <source>
        <dbReference type="EMBL" id="DAD85150.1"/>
    </source>
</evidence>
<sequence length="226" mass="25377">MASHSPKEDLFKEHYDEIVSLLEGFATSVVTMGDYLSAEEALIDYLIDTYSEVFLGEIDYILDSLGVDMTPQELIEVRNGVNTTNYARSNYSRLREIFEAHAQDLRAKVIDSTETVNIDDLLSDFRHKLDRIAMSEVQMLIEKASVESAKLFEIVTENSILKTWNCVGDSKTCPTCLAMNGTTIPVTESFSNVAPSVDIEEELSYTGGDIVYAHPRCRCWVTYSKA</sequence>
<feature type="domain" description="Phage head morphogenesis" evidence="1">
    <location>
        <begin position="124"/>
        <end position="221"/>
    </location>
</feature>
<organism evidence="2">
    <name type="scientific">Podoviridae sp. ctwV53</name>
    <dbReference type="NCBI Taxonomy" id="2826587"/>
    <lineage>
        <taxon>Viruses</taxon>
        <taxon>Duplodnaviria</taxon>
        <taxon>Heunggongvirae</taxon>
        <taxon>Uroviricota</taxon>
        <taxon>Caudoviricetes</taxon>
    </lineage>
</organism>
<dbReference type="Pfam" id="PF04233">
    <property type="entry name" value="Phage_Mu_F"/>
    <property type="match status" value="1"/>
</dbReference>